<dbReference type="InterPro" id="IPR005061">
    <property type="entry name" value="Ist1"/>
</dbReference>
<evidence type="ECO:0000256" key="1">
    <source>
        <dbReference type="ARBA" id="ARBA00005536"/>
    </source>
</evidence>
<proteinExistence type="inferred from homology"/>
<gene>
    <name evidence="3" type="primary">LOC113865111</name>
</gene>
<protein>
    <submittedName>
        <fullName evidence="3">Uncharacterized protein LOC113865111</fullName>
    </submittedName>
</protein>
<dbReference type="OrthoDB" id="29853at2759"/>
<reference evidence="2" key="1">
    <citation type="journal article" date="2019" name="Toxins">
        <title>Detection of Abrin-Like and Prepropulchellin-Like Toxin Genes and Transcripts Using Whole Genome Sequencing and Full-Length Transcript Sequencing of Abrus precatorius.</title>
        <authorList>
            <person name="Hovde B.T."/>
            <person name="Daligault H.E."/>
            <person name="Hanschen E.R."/>
            <person name="Kunde Y.A."/>
            <person name="Johnson M.B."/>
            <person name="Starkenburg S.R."/>
            <person name="Johnson S.L."/>
        </authorList>
    </citation>
    <scope>NUCLEOTIDE SEQUENCE [LARGE SCALE GENOMIC DNA]</scope>
</reference>
<dbReference type="PANTHER" id="PTHR12161">
    <property type="entry name" value="IST1 FAMILY MEMBER"/>
    <property type="match status" value="1"/>
</dbReference>
<keyword evidence="2" id="KW-1185">Reference proteome</keyword>
<evidence type="ECO:0000313" key="3">
    <source>
        <dbReference type="RefSeq" id="XP_027355278.1"/>
    </source>
</evidence>
<comment type="similarity">
    <text evidence="1">Belongs to the IST1 family.</text>
</comment>
<sequence>MQIQAQLNNRKKRMHAIIKQSRADIAQLLKIGNLNSALARVEQLYKDTCLLTAYDLIDNFCECIITNMSHISKCSSMHNLPTNVAVAVASLTYADSRCGELSHLHHVRNLFRDRYGREFEIANVELFAENLVDSQLRKNLSIYVAPENEKLKLLNEIAQD</sequence>
<dbReference type="RefSeq" id="XP_027355278.1">
    <property type="nucleotide sequence ID" value="XM_027499477.1"/>
</dbReference>
<name>A0A8B8LIV3_ABRPR</name>
<accession>A0A8B8LIV3</accession>
<dbReference type="KEGG" id="aprc:113865111"/>
<dbReference type="GeneID" id="113865111"/>
<dbReference type="InterPro" id="IPR042277">
    <property type="entry name" value="IST1-like"/>
</dbReference>
<dbReference type="PANTHER" id="PTHR12161:SF58">
    <property type="entry name" value="REGULATOR OF VPS4 ACTIVITY IN THE MVB PATHWAY PROTEIN"/>
    <property type="match status" value="1"/>
</dbReference>
<dbReference type="Gene3D" id="1.20.1260.60">
    <property type="entry name" value="Vacuolar protein sorting-associated protein Ist1"/>
    <property type="match status" value="1"/>
</dbReference>
<reference evidence="3" key="2">
    <citation type="submission" date="2025-08" db="UniProtKB">
        <authorList>
            <consortium name="RefSeq"/>
        </authorList>
    </citation>
    <scope>IDENTIFICATION</scope>
    <source>
        <tissue evidence="3">Young leaves</tissue>
    </source>
</reference>
<dbReference type="AlphaFoldDB" id="A0A8B8LIV3"/>
<dbReference type="Proteomes" id="UP000694853">
    <property type="component" value="Unplaced"/>
</dbReference>
<evidence type="ECO:0000313" key="2">
    <source>
        <dbReference type="Proteomes" id="UP000694853"/>
    </source>
</evidence>
<dbReference type="GO" id="GO:0015031">
    <property type="term" value="P:protein transport"/>
    <property type="evidence" value="ECO:0007669"/>
    <property type="project" value="InterPro"/>
</dbReference>
<organism evidence="2 3">
    <name type="scientific">Abrus precatorius</name>
    <name type="common">Indian licorice</name>
    <name type="synonym">Glycine abrus</name>
    <dbReference type="NCBI Taxonomy" id="3816"/>
    <lineage>
        <taxon>Eukaryota</taxon>
        <taxon>Viridiplantae</taxon>
        <taxon>Streptophyta</taxon>
        <taxon>Embryophyta</taxon>
        <taxon>Tracheophyta</taxon>
        <taxon>Spermatophyta</taxon>
        <taxon>Magnoliopsida</taxon>
        <taxon>eudicotyledons</taxon>
        <taxon>Gunneridae</taxon>
        <taxon>Pentapetalae</taxon>
        <taxon>rosids</taxon>
        <taxon>fabids</taxon>
        <taxon>Fabales</taxon>
        <taxon>Fabaceae</taxon>
        <taxon>Papilionoideae</taxon>
        <taxon>50 kb inversion clade</taxon>
        <taxon>NPAAA clade</taxon>
        <taxon>indigoferoid/millettioid clade</taxon>
        <taxon>Abreae</taxon>
        <taxon>Abrus</taxon>
    </lineage>
</organism>
<dbReference type="Pfam" id="PF03398">
    <property type="entry name" value="Ist1"/>
    <property type="match status" value="1"/>
</dbReference>